<gene>
    <name evidence="1" type="ORF">I2I05_13400</name>
</gene>
<dbReference type="InterPro" id="IPR013784">
    <property type="entry name" value="Carb-bd-like_fold"/>
</dbReference>
<protein>
    <submittedName>
        <fullName evidence="1">Carboxypeptidase regulatory-like domain-containing protein</fullName>
    </submittedName>
</protein>
<proteinExistence type="predicted"/>
<accession>A0ABS0IJ49</accession>
<name>A0ABS0IJ49_9BACT</name>
<dbReference type="Gene3D" id="2.60.40.1120">
    <property type="entry name" value="Carboxypeptidase-like, regulatory domain"/>
    <property type="match status" value="1"/>
</dbReference>
<reference evidence="1 2" key="1">
    <citation type="submission" date="2020-11" db="EMBL/GenBank/DDBJ databases">
        <authorList>
            <person name="Kim M.K."/>
        </authorList>
    </citation>
    <scope>NUCLEOTIDE SEQUENCE [LARGE SCALE GENOMIC DNA]</scope>
    <source>
        <strain evidence="1 2">BT683</strain>
    </source>
</reference>
<dbReference type="RefSeq" id="WP_196282755.1">
    <property type="nucleotide sequence ID" value="NZ_JADQDQ010000005.1"/>
</dbReference>
<organism evidence="1 2">
    <name type="scientific">Hymenobacter jeongseonensis</name>
    <dbReference type="NCBI Taxonomy" id="2791027"/>
    <lineage>
        <taxon>Bacteria</taxon>
        <taxon>Pseudomonadati</taxon>
        <taxon>Bacteroidota</taxon>
        <taxon>Cytophagia</taxon>
        <taxon>Cytophagales</taxon>
        <taxon>Hymenobacteraceae</taxon>
        <taxon>Hymenobacter</taxon>
    </lineage>
</organism>
<comment type="caution">
    <text evidence="1">The sequence shown here is derived from an EMBL/GenBank/DDBJ whole genome shotgun (WGS) entry which is preliminary data.</text>
</comment>
<evidence type="ECO:0000313" key="1">
    <source>
        <dbReference type="EMBL" id="MBF9238395.1"/>
    </source>
</evidence>
<dbReference type="EMBL" id="JADQDQ010000005">
    <property type="protein sequence ID" value="MBF9238395.1"/>
    <property type="molecule type" value="Genomic_DNA"/>
</dbReference>
<keyword evidence="2" id="KW-1185">Reference proteome</keyword>
<sequence>MKKRLPPVVRGIALGIALLGGSCTKNTQEAPTPAAPTPVGPSITGRIQPVGALSDVALVDTATHQTVVGAAPDGQGAYQFTAVRAGTYDLYFNAWPGYVRPRQQRVTVTAGKTTVVPPVTVVQSTGSVTADGAVLPAPLVSRIIGHPTLFTLVLSDDVPGGARGTYRLELSLPYAVRVGTYALDGAAAYAVFYAGNAGGFDSRLPASPVPSGGTLTVTAVDNPAPHPRSVSGTFRFTGTAPAQGTQKTVSGTFQNASF</sequence>
<dbReference type="SUPFAM" id="SSF49452">
    <property type="entry name" value="Starch-binding domain-like"/>
    <property type="match status" value="1"/>
</dbReference>
<dbReference type="Proteomes" id="UP000597617">
    <property type="component" value="Unassembled WGS sequence"/>
</dbReference>
<evidence type="ECO:0000313" key="2">
    <source>
        <dbReference type="Proteomes" id="UP000597617"/>
    </source>
</evidence>
<dbReference type="PROSITE" id="PS51257">
    <property type="entry name" value="PROKAR_LIPOPROTEIN"/>
    <property type="match status" value="1"/>
</dbReference>